<dbReference type="Pfam" id="PF16490">
    <property type="entry name" value="Oxidoreduct_C"/>
    <property type="match status" value="1"/>
</dbReference>
<dbReference type="EMBL" id="LT608328">
    <property type="protein sequence ID" value="SCM55485.1"/>
    <property type="molecule type" value="Genomic_DNA"/>
</dbReference>
<protein>
    <recommendedName>
        <fullName evidence="3">Putative oxidoreductase C-terminal domain-containing protein</fullName>
    </recommendedName>
</protein>
<feature type="chain" id="PRO_5009603748" description="Putative oxidoreductase C-terminal domain-containing protein" evidence="2">
    <location>
        <begin position="24"/>
        <end position="469"/>
    </location>
</feature>
<evidence type="ECO:0000259" key="3">
    <source>
        <dbReference type="Pfam" id="PF16490"/>
    </source>
</evidence>
<proteinExistence type="predicted"/>
<dbReference type="PANTHER" id="PTHR43818">
    <property type="entry name" value="BCDNA.GH03377"/>
    <property type="match status" value="1"/>
</dbReference>
<dbReference type="KEGG" id="pmuc:ING2E5A_0413"/>
<feature type="domain" description="Putative oxidoreductase C-terminal" evidence="3">
    <location>
        <begin position="188"/>
        <end position="466"/>
    </location>
</feature>
<dbReference type="InterPro" id="IPR050463">
    <property type="entry name" value="Gfo/Idh/MocA_oxidrdct_glycsds"/>
</dbReference>
<dbReference type="STRING" id="1642646.ING2E5A_0413"/>
<evidence type="ECO:0000256" key="2">
    <source>
        <dbReference type="SAM" id="SignalP"/>
    </source>
</evidence>
<dbReference type="InterPro" id="IPR032459">
    <property type="entry name" value="Oxidoreduct_C"/>
</dbReference>
<dbReference type="SUPFAM" id="SSF51735">
    <property type="entry name" value="NAD(P)-binding Rossmann-fold domains"/>
    <property type="match status" value="1"/>
</dbReference>
<name>A0A1G4G405_9BACT</name>
<keyword evidence="5" id="KW-1185">Reference proteome</keyword>
<keyword evidence="2" id="KW-0732">Signal</keyword>
<dbReference type="RefSeq" id="WP_071135961.1">
    <property type="nucleotide sequence ID" value="NZ_JAQVII010000028.1"/>
</dbReference>
<accession>A0A1G4G405</accession>
<dbReference type="InterPro" id="IPR036291">
    <property type="entry name" value="NAD(P)-bd_dom_sf"/>
</dbReference>
<dbReference type="Proteomes" id="UP000178485">
    <property type="component" value="Chromosome i"/>
</dbReference>
<evidence type="ECO:0000313" key="4">
    <source>
        <dbReference type="EMBL" id="SCM55485.1"/>
    </source>
</evidence>
<sequence length="469" mass="53801">MKRIIYCLLLLAGSLFFFSCKMQQDRKEPAPGIFTGKEGEIKLVVLDPGHFHASLLQKFPQKQVNDTVFVYAPGGSELDQYLASIEGYNSRSENPTAWIGIVYSGKDYLEKMIKERRGNVVILAGNNLKKTDYIYQSINAGYDVLSDKPMAINSENFRLLESAYDSARTRNVYLYDVMTERYDILNTLTRELVNNVELFGELQEGTPESPSVKMESVHHYYKEVSGSVLVRPAWFYDVEQQGEAIVDVATHMVDLINWQCFPDEVIDYRQDVKLLSASHWPTTLTLDQFCRSTGLDAFPNFLGKYLNRSLLEVYGNGKFNYQVKGKNIEVCALWNYEAPKGGGDTYSAVIKGTKATIEIVQNQEEKYVKQLYVEKEPSVTSEEFDRSIAGTVKQLQRSYPYISAKRVSDSRYRIEVPVESRKGHEDYFGYVAQKFFGYLVNRDMPEWEISNTIAKYYITTQSLEMARNR</sequence>
<reference evidence="4 5" key="1">
    <citation type="submission" date="2016-08" db="EMBL/GenBank/DDBJ databases">
        <authorList>
            <person name="Seilhamer J.J."/>
        </authorList>
    </citation>
    <scope>NUCLEOTIDE SEQUENCE [LARGE SCALE GENOMIC DNA]</scope>
    <source>
        <strain evidence="4">ING2-E5A</strain>
    </source>
</reference>
<dbReference type="Gene3D" id="3.30.360.10">
    <property type="entry name" value="Dihydrodipicolinate Reductase, domain 2"/>
    <property type="match status" value="1"/>
</dbReference>
<gene>
    <name evidence="4" type="ORF">ING2E5A_0413</name>
</gene>
<dbReference type="PROSITE" id="PS51257">
    <property type="entry name" value="PROKAR_LIPOPROTEIN"/>
    <property type="match status" value="1"/>
</dbReference>
<dbReference type="Gene3D" id="3.40.50.720">
    <property type="entry name" value="NAD(P)-binding Rossmann-like Domain"/>
    <property type="match status" value="1"/>
</dbReference>
<evidence type="ECO:0000256" key="1">
    <source>
        <dbReference type="ARBA" id="ARBA00023002"/>
    </source>
</evidence>
<feature type="signal peptide" evidence="2">
    <location>
        <begin position="1"/>
        <end position="23"/>
    </location>
</feature>
<dbReference type="PANTHER" id="PTHR43818:SF11">
    <property type="entry name" value="BCDNA.GH03377"/>
    <property type="match status" value="1"/>
</dbReference>
<dbReference type="AlphaFoldDB" id="A0A1G4G405"/>
<evidence type="ECO:0000313" key="5">
    <source>
        <dbReference type="Proteomes" id="UP000178485"/>
    </source>
</evidence>
<dbReference type="GO" id="GO:0016491">
    <property type="term" value="F:oxidoreductase activity"/>
    <property type="evidence" value="ECO:0007669"/>
    <property type="project" value="UniProtKB-KW"/>
</dbReference>
<keyword evidence="1" id="KW-0560">Oxidoreductase</keyword>
<organism evidence="4 5">
    <name type="scientific">Petrimonas mucosa</name>
    <dbReference type="NCBI Taxonomy" id="1642646"/>
    <lineage>
        <taxon>Bacteria</taxon>
        <taxon>Pseudomonadati</taxon>
        <taxon>Bacteroidota</taxon>
        <taxon>Bacteroidia</taxon>
        <taxon>Bacteroidales</taxon>
        <taxon>Dysgonomonadaceae</taxon>
        <taxon>Petrimonas</taxon>
    </lineage>
</organism>